<evidence type="ECO:0000313" key="9">
    <source>
        <dbReference type="EnsemblMetazoa" id="Aqu2.1.07744_001"/>
    </source>
</evidence>
<accession>A0A1X7SZY8</accession>
<comment type="pathway">
    <text evidence="2">Protein modification; protein ubiquitination.</text>
</comment>
<dbReference type="InParanoid" id="A0A1X7SZY8"/>
<dbReference type="GO" id="GO:0061630">
    <property type="term" value="F:ubiquitin protein ligase activity"/>
    <property type="evidence" value="ECO:0007669"/>
    <property type="project" value="UniProtKB-EC"/>
</dbReference>
<comment type="catalytic activity">
    <reaction evidence="1">
        <text>S-ubiquitinyl-[E2 ubiquitin-conjugating enzyme]-L-cysteine + [acceptor protein]-L-lysine = [E2 ubiquitin-conjugating enzyme]-L-cysteine + N(6)-ubiquitinyl-[acceptor protein]-L-lysine.</text>
        <dbReference type="EC" id="2.3.2.26"/>
    </reaction>
</comment>
<dbReference type="eggNOG" id="KOG1084">
    <property type="taxonomic scope" value="Eukaryota"/>
</dbReference>
<keyword evidence="5 6" id="KW-0833">Ubl conjugation pathway</keyword>
<dbReference type="InterPro" id="IPR035983">
    <property type="entry name" value="Hect_E3_ubiquitin_ligase"/>
</dbReference>
<feature type="compositionally biased region" description="Basic and acidic residues" evidence="7">
    <location>
        <begin position="204"/>
        <end position="215"/>
    </location>
</feature>
<dbReference type="GO" id="GO:0016567">
    <property type="term" value="P:protein ubiquitination"/>
    <property type="evidence" value="ECO:0007669"/>
    <property type="project" value="TreeGrafter"/>
</dbReference>
<feature type="compositionally biased region" description="Low complexity" evidence="7">
    <location>
        <begin position="32"/>
        <end position="43"/>
    </location>
</feature>
<dbReference type="GO" id="GO:0006511">
    <property type="term" value="P:ubiquitin-dependent protein catabolic process"/>
    <property type="evidence" value="ECO:0007669"/>
    <property type="project" value="TreeGrafter"/>
</dbReference>
<dbReference type="AlphaFoldDB" id="A0A1X7SZY8"/>
<dbReference type="Pfam" id="PF00632">
    <property type="entry name" value="HECT"/>
    <property type="match status" value="1"/>
</dbReference>
<comment type="caution">
    <text evidence="6">Lacks conserved residue(s) required for the propagation of feature annotation.</text>
</comment>
<dbReference type="SMART" id="SM00119">
    <property type="entry name" value="HECTc"/>
    <property type="match status" value="1"/>
</dbReference>
<dbReference type="EC" id="2.3.2.26" evidence="3"/>
<dbReference type="InterPro" id="IPR000569">
    <property type="entry name" value="HECT_dom"/>
</dbReference>
<evidence type="ECO:0000256" key="3">
    <source>
        <dbReference type="ARBA" id="ARBA00012485"/>
    </source>
</evidence>
<dbReference type="SUPFAM" id="SSF56204">
    <property type="entry name" value="Hect, E3 ligase catalytic domain"/>
    <property type="match status" value="1"/>
</dbReference>
<feature type="compositionally biased region" description="Polar residues" evidence="7">
    <location>
        <begin position="246"/>
        <end position="266"/>
    </location>
</feature>
<evidence type="ECO:0000256" key="6">
    <source>
        <dbReference type="PROSITE-ProRule" id="PRU00104"/>
    </source>
</evidence>
<dbReference type="PANTHER" id="PTHR11254">
    <property type="entry name" value="HECT DOMAIN UBIQUITIN-PROTEIN LIGASE"/>
    <property type="match status" value="1"/>
</dbReference>
<keyword evidence="4" id="KW-0808">Transferase</keyword>
<sequence>MATRDENFTNLQTALVSAVTNVFANLRADSSSAGAAQAGSSRPRPSDDSDDNDFLPLPKFRRQLPSVSKRAQKVSRGQSGKKRLITYERDIILLPSSYGKDVTGKIAIPRGERDSLGAKSLIGKITLDSSMSQEAIFDEIRDVFKKPMRNNSNFKFIILQPTGGGSKSLTIPALSESFVWTAASLAGKNAKCPIYLLADEELKDDTPRPKVKPDDSPIYISADPSPPAPNNYYSSFVDLVDEESDNSQLPSPVQPQFSPLTPTESQGPSLEVLLRSHQSNVIKYDQFHRITVHRSHIFSDALTAMRKGFDKSSNLRITFIGEPAVDAGGPLREFFRLVMKDAVSNNSLFQGPEDSRSPAHNVIELKKSTYKFLGEIFALSIVHGGPGPQCLSHPVANYLTYGIHKINGTIEDILDYATREKTRKLAKASDSEFRELIKTDEYDFIYDCGINVSTVTREEIIDRIISHYTIMVIKAELDEIKAGLDTLGILALLQNYPVKMRALFIAYQYQLTCDIMQDIFRISFSIKGSNDREKEEEVALFWVNLLQDVQNGIGLVKTEETEFSISLGDILAFATGASTVPPIGFCPQPSILFHKRSKYPEANTCSNILRLSLLSESYEEFKELFCFSIANAIGFGKV</sequence>
<dbReference type="EnsemblMetazoa" id="Aqu2.1.07744_001">
    <property type="protein sequence ID" value="Aqu2.1.07744_001"/>
    <property type="gene ID" value="Aqu2.1.07744"/>
</dbReference>
<feature type="region of interest" description="Disordered" evidence="7">
    <location>
        <begin position="204"/>
        <end position="229"/>
    </location>
</feature>
<name>A0A1X7SZY8_AMPQE</name>
<evidence type="ECO:0000256" key="4">
    <source>
        <dbReference type="ARBA" id="ARBA00022679"/>
    </source>
</evidence>
<proteinExistence type="predicted"/>
<feature type="region of interest" description="Disordered" evidence="7">
    <location>
        <begin position="32"/>
        <end position="58"/>
    </location>
</feature>
<dbReference type="PROSITE" id="PS50237">
    <property type="entry name" value="HECT"/>
    <property type="match status" value="1"/>
</dbReference>
<feature type="domain" description="HECT" evidence="8">
    <location>
        <begin position="306"/>
        <end position="344"/>
    </location>
</feature>
<evidence type="ECO:0000256" key="1">
    <source>
        <dbReference type="ARBA" id="ARBA00000885"/>
    </source>
</evidence>
<reference evidence="9" key="1">
    <citation type="submission" date="2017-05" db="UniProtKB">
        <authorList>
            <consortium name="EnsemblMetazoa"/>
        </authorList>
    </citation>
    <scope>IDENTIFICATION</scope>
</reference>
<protein>
    <recommendedName>
        <fullName evidence="3">HECT-type E3 ubiquitin transferase</fullName>
        <ecNumber evidence="3">2.3.2.26</ecNumber>
    </recommendedName>
</protein>
<dbReference type="GO" id="GO:0005737">
    <property type="term" value="C:cytoplasm"/>
    <property type="evidence" value="ECO:0007669"/>
    <property type="project" value="TreeGrafter"/>
</dbReference>
<evidence type="ECO:0000256" key="7">
    <source>
        <dbReference type="SAM" id="MobiDB-lite"/>
    </source>
</evidence>
<dbReference type="OrthoDB" id="2384350at2759"/>
<dbReference type="OMA" id="AESCEML"/>
<dbReference type="Gene3D" id="3.30.2410.10">
    <property type="entry name" value="Hect, E3 ligase catalytic domain"/>
    <property type="match status" value="1"/>
</dbReference>
<evidence type="ECO:0000256" key="2">
    <source>
        <dbReference type="ARBA" id="ARBA00004906"/>
    </source>
</evidence>
<evidence type="ECO:0000256" key="5">
    <source>
        <dbReference type="ARBA" id="ARBA00022786"/>
    </source>
</evidence>
<dbReference type="STRING" id="400682.A0A1X7SZY8"/>
<dbReference type="InterPro" id="IPR050409">
    <property type="entry name" value="E3_ubiq-protein_ligase"/>
</dbReference>
<feature type="region of interest" description="Disordered" evidence="7">
    <location>
        <begin position="244"/>
        <end position="266"/>
    </location>
</feature>
<evidence type="ECO:0000259" key="8">
    <source>
        <dbReference type="PROSITE" id="PS50237"/>
    </source>
</evidence>
<dbReference type="Gene3D" id="3.90.1750.10">
    <property type="entry name" value="Hect, E3 ligase catalytic domains"/>
    <property type="match status" value="1"/>
</dbReference>
<organism evidence="9">
    <name type="scientific">Amphimedon queenslandica</name>
    <name type="common">Sponge</name>
    <dbReference type="NCBI Taxonomy" id="400682"/>
    <lineage>
        <taxon>Eukaryota</taxon>
        <taxon>Metazoa</taxon>
        <taxon>Porifera</taxon>
        <taxon>Demospongiae</taxon>
        <taxon>Heteroscleromorpha</taxon>
        <taxon>Haplosclerida</taxon>
        <taxon>Niphatidae</taxon>
        <taxon>Amphimedon</taxon>
    </lineage>
</organism>
<dbReference type="PANTHER" id="PTHR11254:SF444">
    <property type="entry name" value="HECT DOMAIN CONTAINING UBIQUITIN LIGASE"/>
    <property type="match status" value="1"/>
</dbReference>